<dbReference type="EMBL" id="JBBPBK010000005">
    <property type="protein sequence ID" value="KAK9285532.1"/>
    <property type="molecule type" value="Genomic_DNA"/>
</dbReference>
<dbReference type="AlphaFoldDB" id="A0AAP0WZW5"/>
<sequence length="279" mass="30763">MDNQCIIVVGNSSVILGLWIAHFFWTYFCVAKTKRLGPVLKIQVLIFLPVPLVLWPIVGILGSLLGGIGYGFFAPLIATFEAVGENVTDKFFHCFVDGCWSTLKGSCTVVQDFTDFCFHSYFSYMDELSEKVPADEKPVDIKLSKLPSCILVSLIGVPVDVLLITAVALWKSPYMLFKGWKRLLEDLVGREGPFLETVCVPFAGLAVVLWPLAVVGAVISAIISSFFLGLYGGVVVHQEDSLWMGLAYIVAMISLFDEYTNDLLYLREGSCLPSQAQIP</sequence>
<keyword evidence="1" id="KW-0812">Transmembrane</keyword>
<keyword evidence="1" id="KW-0472">Membrane</keyword>
<gene>
    <name evidence="2" type="ORF">L1049_024727</name>
</gene>
<keyword evidence="3" id="KW-1185">Reference proteome</keyword>
<evidence type="ECO:0000256" key="1">
    <source>
        <dbReference type="SAM" id="Phobius"/>
    </source>
</evidence>
<name>A0AAP0WZW5_LIQFO</name>
<dbReference type="InterPro" id="IPR040229">
    <property type="entry name" value="At3g27390-like"/>
</dbReference>
<reference evidence="2 3" key="1">
    <citation type="journal article" date="2024" name="Plant J.">
        <title>Genome sequences and population genomics reveal climatic adaptation and genomic divergence between two closely related sweetgum species.</title>
        <authorList>
            <person name="Xu W.Q."/>
            <person name="Ren C.Q."/>
            <person name="Zhang X.Y."/>
            <person name="Comes H.P."/>
            <person name="Liu X.H."/>
            <person name="Li Y.G."/>
            <person name="Kettle C.J."/>
            <person name="Jalonen R."/>
            <person name="Gaisberger H."/>
            <person name="Ma Y.Z."/>
            <person name="Qiu Y.X."/>
        </authorList>
    </citation>
    <scope>NUCLEOTIDE SEQUENCE [LARGE SCALE GENOMIC DNA]</scope>
    <source>
        <strain evidence="2">Hangzhou</strain>
    </source>
</reference>
<comment type="caution">
    <text evidence="2">The sequence shown here is derived from an EMBL/GenBank/DDBJ whole genome shotgun (WGS) entry which is preliminary data.</text>
</comment>
<dbReference type="Proteomes" id="UP001415857">
    <property type="component" value="Unassembled WGS sequence"/>
</dbReference>
<proteinExistence type="predicted"/>
<feature type="transmembrane region" description="Helical" evidence="1">
    <location>
        <begin position="149"/>
        <end position="170"/>
    </location>
</feature>
<dbReference type="PANTHER" id="PTHR31133">
    <property type="entry name" value="MEMBRANE PROTEIN"/>
    <property type="match status" value="1"/>
</dbReference>
<accession>A0AAP0WZW5</accession>
<feature type="transmembrane region" description="Helical" evidence="1">
    <location>
        <begin position="240"/>
        <end position="256"/>
    </location>
</feature>
<dbReference type="PANTHER" id="PTHR31133:SF2">
    <property type="entry name" value="EXPRESSED PROTEIN"/>
    <property type="match status" value="1"/>
</dbReference>
<feature type="transmembrane region" description="Helical" evidence="1">
    <location>
        <begin position="202"/>
        <end position="228"/>
    </location>
</feature>
<feature type="transmembrane region" description="Helical" evidence="1">
    <location>
        <begin position="6"/>
        <end position="28"/>
    </location>
</feature>
<dbReference type="GO" id="GO:0010228">
    <property type="term" value="P:vegetative to reproductive phase transition of meristem"/>
    <property type="evidence" value="ECO:0007669"/>
    <property type="project" value="TreeGrafter"/>
</dbReference>
<organism evidence="2 3">
    <name type="scientific">Liquidambar formosana</name>
    <name type="common">Formosan gum</name>
    <dbReference type="NCBI Taxonomy" id="63359"/>
    <lineage>
        <taxon>Eukaryota</taxon>
        <taxon>Viridiplantae</taxon>
        <taxon>Streptophyta</taxon>
        <taxon>Embryophyta</taxon>
        <taxon>Tracheophyta</taxon>
        <taxon>Spermatophyta</taxon>
        <taxon>Magnoliopsida</taxon>
        <taxon>eudicotyledons</taxon>
        <taxon>Gunneridae</taxon>
        <taxon>Pentapetalae</taxon>
        <taxon>Saxifragales</taxon>
        <taxon>Altingiaceae</taxon>
        <taxon>Liquidambar</taxon>
    </lineage>
</organism>
<protein>
    <submittedName>
        <fullName evidence="2">Uncharacterized protein</fullName>
    </submittedName>
</protein>
<keyword evidence="1" id="KW-1133">Transmembrane helix</keyword>
<evidence type="ECO:0000313" key="2">
    <source>
        <dbReference type="EMBL" id="KAK9285532.1"/>
    </source>
</evidence>
<feature type="transmembrane region" description="Helical" evidence="1">
    <location>
        <begin position="40"/>
        <end position="58"/>
    </location>
</feature>
<evidence type="ECO:0000313" key="3">
    <source>
        <dbReference type="Proteomes" id="UP001415857"/>
    </source>
</evidence>